<evidence type="ECO:0008006" key="4">
    <source>
        <dbReference type="Google" id="ProtNLM"/>
    </source>
</evidence>
<dbReference type="Proteomes" id="UP000018851">
    <property type="component" value="Chromosome"/>
</dbReference>
<dbReference type="OrthoDB" id="3628949at2"/>
<evidence type="ECO:0000256" key="1">
    <source>
        <dbReference type="SAM" id="Phobius"/>
    </source>
</evidence>
<dbReference type="HOGENOM" id="CLU_179968_0_0_5"/>
<organism evidence="2 3">
    <name type="scientific">Sphingomonas sanxanigenens DSM 19645 = NX02</name>
    <dbReference type="NCBI Taxonomy" id="1123269"/>
    <lineage>
        <taxon>Bacteria</taxon>
        <taxon>Pseudomonadati</taxon>
        <taxon>Pseudomonadota</taxon>
        <taxon>Alphaproteobacteria</taxon>
        <taxon>Sphingomonadales</taxon>
        <taxon>Sphingomonadaceae</taxon>
        <taxon>Sphingomonas</taxon>
    </lineage>
</organism>
<dbReference type="InterPro" id="IPR021741">
    <property type="entry name" value="DUF3311"/>
</dbReference>
<keyword evidence="1" id="KW-0472">Membrane</keyword>
<dbReference type="RefSeq" id="WP_025293496.1">
    <property type="nucleotide sequence ID" value="NZ_CP006644.1"/>
</dbReference>
<name>W0AFJ9_9SPHN</name>
<dbReference type="AlphaFoldDB" id="W0AFJ9"/>
<evidence type="ECO:0000313" key="3">
    <source>
        <dbReference type="Proteomes" id="UP000018851"/>
    </source>
</evidence>
<dbReference type="STRING" id="1123269.NX02_18240"/>
<feature type="transmembrane region" description="Helical" evidence="1">
    <location>
        <begin position="49"/>
        <end position="69"/>
    </location>
</feature>
<dbReference type="Pfam" id="PF11755">
    <property type="entry name" value="DUF3311"/>
    <property type="match status" value="1"/>
</dbReference>
<protein>
    <recommendedName>
        <fullName evidence="4">DUF3311 domain-containing protein</fullName>
    </recommendedName>
</protein>
<feature type="transmembrane region" description="Helical" evidence="1">
    <location>
        <begin position="19"/>
        <end position="37"/>
    </location>
</feature>
<dbReference type="eggNOG" id="ENOG5031ZIN">
    <property type="taxonomic scope" value="Bacteria"/>
</dbReference>
<sequence length="76" mass="8315">MTEPTDDADVVQRLRRADLLLLLPFAWQLGLAPWANGVSWSPLGLPFGMVWQMAGILFATVVLGFRFALDTSGPAK</sequence>
<dbReference type="PATRIC" id="fig|1123269.5.peg.3570"/>
<dbReference type="KEGG" id="ssan:NX02_18240"/>
<proteinExistence type="predicted"/>
<keyword evidence="1" id="KW-0812">Transmembrane</keyword>
<accession>W0AFJ9</accession>
<dbReference type="EMBL" id="CP006644">
    <property type="protein sequence ID" value="AHE55317.1"/>
    <property type="molecule type" value="Genomic_DNA"/>
</dbReference>
<reference evidence="2 3" key="1">
    <citation type="submission" date="2013-07" db="EMBL/GenBank/DDBJ databases">
        <title>Completed genome of Sphingomonas sanxanigenens NX02.</title>
        <authorList>
            <person name="Ma T."/>
            <person name="Huang H."/>
            <person name="Wu M."/>
            <person name="Li X."/>
            <person name="Li G."/>
        </authorList>
    </citation>
    <scope>NUCLEOTIDE SEQUENCE [LARGE SCALE GENOMIC DNA]</scope>
    <source>
        <strain evidence="2 3">NX02</strain>
    </source>
</reference>
<keyword evidence="1" id="KW-1133">Transmembrane helix</keyword>
<evidence type="ECO:0000313" key="2">
    <source>
        <dbReference type="EMBL" id="AHE55317.1"/>
    </source>
</evidence>
<gene>
    <name evidence="2" type="ORF">NX02_18240</name>
</gene>
<keyword evidence="3" id="KW-1185">Reference proteome</keyword>